<evidence type="ECO:0000256" key="8">
    <source>
        <dbReference type="PIRSR" id="PIRSR037125-1"/>
    </source>
</evidence>
<feature type="domain" description="Ribonuclease PIN" evidence="11">
    <location>
        <begin position="7"/>
        <end position="93"/>
    </location>
</feature>
<evidence type="ECO:0000259" key="10">
    <source>
        <dbReference type="Pfam" id="PF08772"/>
    </source>
</evidence>
<keyword evidence="4 8" id="KW-0479">Metal-binding</keyword>
<gene>
    <name evidence="12" type="primary">Nob1</name>
</gene>
<proteinExistence type="inferred from homology"/>
<dbReference type="AlphaFoldDB" id="A0A2H8TII8"/>
<feature type="binding site" evidence="8">
    <location>
        <position position="225"/>
    </location>
    <ligand>
        <name>Zn(2+)</name>
        <dbReference type="ChEBI" id="CHEBI:29105"/>
    </ligand>
</feature>
<dbReference type="InterPro" id="IPR033411">
    <property type="entry name" value="Ribonuclease_PIN"/>
</dbReference>
<dbReference type="PANTHER" id="PTHR12814:SF2">
    <property type="entry name" value="RNA-BINDING PROTEIN NOB1"/>
    <property type="match status" value="1"/>
</dbReference>
<dbReference type="InterPro" id="IPR036283">
    <property type="entry name" value="NOB1_Zf-like_sf"/>
</dbReference>
<dbReference type="SUPFAM" id="SSF144206">
    <property type="entry name" value="NOB1 zinc finger-like"/>
    <property type="match status" value="1"/>
</dbReference>
<feature type="binding site" evidence="8">
    <location>
        <position position="210"/>
    </location>
    <ligand>
        <name>Zn(2+)</name>
        <dbReference type="ChEBI" id="CHEBI:29105"/>
    </ligand>
</feature>
<sequence>MNKIEHLIVDTAGFIDKAPLQDFGVNIYTIQEVVNEVTNKRQKTDLSVLPYALNIKTVFPEHVQFVVDFSKKTGDYPNLSVTDIKVIALAYQIHKENFGIDGLKTEPISKSVIFEKPEVNEKTVGFYDPDHLSDDVSELDINDGWITEDNIKNINKNNGDDLTEQEAKVGCITTDYAVQNVLKQIGLSIIALDGRVIKEVRTYIRRCYGCFTLTSNMTRLFCPKCGNKSLKRVAVYLDENGKQCVYINGKRPLNLKGKKYSLPKPQGGKHAVNPRLVEDQPMPHQRPSRLAKSKTNALDPDYTAKLSPFATKDVYSKSAMLSFKGSVQKQWMKRNPNESNKKCKK</sequence>
<protein>
    <submittedName>
        <fullName evidence="12">RNA-binding protein NOB1</fullName>
    </submittedName>
</protein>
<dbReference type="CDD" id="cd09876">
    <property type="entry name" value="PIN_Nob1-like"/>
    <property type="match status" value="1"/>
</dbReference>
<feature type="binding site" evidence="8">
    <location>
        <position position="222"/>
    </location>
    <ligand>
        <name>Zn(2+)</name>
        <dbReference type="ChEBI" id="CHEBI:29105"/>
    </ligand>
</feature>
<name>A0A2H8TII8_9HEMI</name>
<keyword evidence="3" id="KW-0540">Nuclease</keyword>
<feature type="domain" description="Nin one binding (NOB1) Zn-ribbon-like" evidence="10">
    <location>
        <begin position="197"/>
        <end position="268"/>
    </location>
</feature>
<dbReference type="PANTHER" id="PTHR12814">
    <property type="entry name" value="RNA-BINDING PROTEIN NOB1"/>
    <property type="match status" value="1"/>
</dbReference>
<evidence type="ECO:0000259" key="11">
    <source>
        <dbReference type="Pfam" id="PF17146"/>
    </source>
</evidence>
<dbReference type="GO" id="GO:0016787">
    <property type="term" value="F:hydrolase activity"/>
    <property type="evidence" value="ECO:0007669"/>
    <property type="project" value="UniProtKB-KW"/>
</dbReference>
<dbReference type="GO" id="GO:0030490">
    <property type="term" value="P:maturation of SSU-rRNA"/>
    <property type="evidence" value="ECO:0007669"/>
    <property type="project" value="TreeGrafter"/>
</dbReference>
<dbReference type="Pfam" id="PF17146">
    <property type="entry name" value="PIN_6"/>
    <property type="match status" value="1"/>
</dbReference>
<dbReference type="OrthoDB" id="446759at2759"/>
<evidence type="ECO:0000256" key="4">
    <source>
        <dbReference type="ARBA" id="ARBA00022723"/>
    </source>
</evidence>
<evidence type="ECO:0000256" key="7">
    <source>
        <dbReference type="ARBA" id="ARBA00023242"/>
    </source>
</evidence>
<keyword evidence="7" id="KW-0539">Nucleus</keyword>
<comment type="subcellular location">
    <subcellularLocation>
        <location evidence="1">Nucleus</location>
    </subcellularLocation>
</comment>
<dbReference type="GO" id="GO:0004521">
    <property type="term" value="F:RNA endonuclease activity"/>
    <property type="evidence" value="ECO:0007669"/>
    <property type="project" value="InterPro"/>
</dbReference>
<comment type="similarity">
    <text evidence="2">Belongs to the NOB1 family.</text>
</comment>
<organism evidence="12">
    <name type="scientific">Melanaphis sacchari</name>
    <dbReference type="NCBI Taxonomy" id="742174"/>
    <lineage>
        <taxon>Eukaryota</taxon>
        <taxon>Metazoa</taxon>
        <taxon>Ecdysozoa</taxon>
        <taxon>Arthropoda</taxon>
        <taxon>Hexapoda</taxon>
        <taxon>Insecta</taxon>
        <taxon>Pterygota</taxon>
        <taxon>Neoptera</taxon>
        <taxon>Paraneoptera</taxon>
        <taxon>Hemiptera</taxon>
        <taxon>Sternorrhyncha</taxon>
        <taxon>Aphidomorpha</taxon>
        <taxon>Aphidoidea</taxon>
        <taxon>Aphididae</taxon>
        <taxon>Aphidini</taxon>
        <taxon>Melanaphis</taxon>
    </lineage>
</organism>
<dbReference type="EMBL" id="GFXV01002045">
    <property type="protein sequence ID" value="MBW13850.1"/>
    <property type="molecule type" value="Transcribed_RNA"/>
</dbReference>
<dbReference type="FunFam" id="3.40.50.1010:FF:000020">
    <property type="entry name" value="20S-pre-rRNA D-site endonuclease NOB1"/>
    <property type="match status" value="1"/>
</dbReference>
<feature type="region of interest" description="Disordered" evidence="9">
    <location>
        <begin position="260"/>
        <end position="297"/>
    </location>
</feature>
<dbReference type="GO" id="GO:0005737">
    <property type="term" value="C:cytoplasm"/>
    <property type="evidence" value="ECO:0007669"/>
    <property type="project" value="UniProtKB-ARBA"/>
</dbReference>
<evidence type="ECO:0000256" key="1">
    <source>
        <dbReference type="ARBA" id="ARBA00004123"/>
    </source>
</evidence>
<evidence type="ECO:0000256" key="2">
    <source>
        <dbReference type="ARBA" id="ARBA00005858"/>
    </source>
</evidence>
<dbReference type="Pfam" id="PF08772">
    <property type="entry name" value="Zn_ribbon_NOB1"/>
    <property type="match status" value="1"/>
</dbReference>
<accession>A0A2H8TII8</accession>
<evidence type="ECO:0000256" key="6">
    <source>
        <dbReference type="ARBA" id="ARBA00022833"/>
    </source>
</evidence>
<evidence type="ECO:0000256" key="9">
    <source>
        <dbReference type="SAM" id="MobiDB-lite"/>
    </source>
</evidence>
<evidence type="ECO:0000256" key="5">
    <source>
        <dbReference type="ARBA" id="ARBA00022801"/>
    </source>
</evidence>
<evidence type="ECO:0000313" key="12">
    <source>
        <dbReference type="EMBL" id="MBW13850.1"/>
    </source>
</evidence>
<dbReference type="Gene3D" id="6.20.210.10">
    <property type="entry name" value="Nin one binding (NOB1), Zn-ribbon-like"/>
    <property type="match status" value="1"/>
</dbReference>
<dbReference type="GO" id="GO:0030688">
    <property type="term" value="C:preribosome, small subunit precursor"/>
    <property type="evidence" value="ECO:0007669"/>
    <property type="project" value="TreeGrafter"/>
</dbReference>
<dbReference type="GO" id="GO:0031981">
    <property type="term" value="C:nuclear lumen"/>
    <property type="evidence" value="ECO:0007669"/>
    <property type="project" value="UniProtKB-ARBA"/>
</dbReference>
<dbReference type="InterPro" id="IPR039907">
    <property type="entry name" value="NOB1"/>
</dbReference>
<dbReference type="InterPro" id="IPR017117">
    <property type="entry name" value="Nob1_euk"/>
</dbReference>
<dbReference type="InterPro" id="IPR014881">
    <property type="entry name" value="NOB1_Zn-bd"/>
</dbReference>
<keyword evidence="6 8" id="KW-0862">Zinc</keyword>
<feature type="binding site" evidence="8">
    <location>
        <position position="207"/>
    </location>
    <ligand>
        <name>Zn(2+)</name>
        <dbReference type="ChEBI" id="CHEBI:29105"/>
    </ligand>
</feature>
<dbReference type="PIRSF" id="PIRSF037125">
    <property type="entry name" value="D-site_20S_pre-rRNA_nuclease"/>
    <property type="match status" value="1"/>
</dbReference>
<evidence type="ECO:0000256" key="3">
    <source>
        <dbReference type="ARBA" id="ARBA00022722"/>
    </source>
</evidence>
<dbReference type="GO" id="GO:0046872">
    <property type="term" value="F:metal ion binding"/>
    <property type="evidence" value="ECO:0007669"/>
    <property type="project" value="UniProtKB-KW"/>
</dbReference>
<dbReference type="Gene3D" id="3.40.50.1010">
    <property type="entry name" value="5'-nuclease"/>
    <property type="match status" value="1"/>
</dbReference>
<reference evidence="12" key="1">
    <citation type="submission" date="2017-10" db="EMBL/GenBank/DDBJ databases">
        <title>Transcriptome Assembly of Sugarcane Aphid Adults.</title>
        <authorList>
            <person name="Scully E.D."/>
            <person name="Palmer N.A."/>
            <person name="Geib S.M."/>
            <person name="Sarath G."/>
            <person name="Sattler S.E."/>
        </authorList>
    </citation>
    <scope>NUCLEOTIDE SEQUENCE</scope>
    <source>
        <tissue evidence="12">Whole body</tissue>
    </source>
</reference>
<keyword evidence="5" id="KW-0378">Hydrolase</keyword>